<evidence type="ECO:0000256" key="6">
    <source>
        <dbReference type="ARBA" id="ARBA00022989"/>
    </source>
</evidence>
<evidence type="ECO:0000256" key="7">
    <source>
        <dbReference type="ARBA" id="ARBA00023136"/>
    </source>
</evidence>
<dbReference type="EMBL" id="RCHT01000008">
    <property type="protein sequence ID" value="RLL11625.1"/>
    <property type="molecule type" value="Genomic_DNA"/>
</dbReference>
<dbReference type="InterPro" id="IPR051322">
    <property type="entry name" value="AA_ABC_Transporter_Permease"/>
</dbReference>
<evidence type="ECO:0000256" key="1">
    <source>
        <dbReference type="ARBA" id="ARBA00004651"/>
    </source>
</evidence>
<keyword evidence="6 8" id="KW-1133">Transmembrane helix</keyword>
<dbReference type="CDD" id="cd06261">
    <property type="entry name" value="TM_PBP2"/>
    <property type="match status" value="1"/>
</dbReference>
<evidence type="ECO:0000313" key="11">
    <source>
        <dbReference type="Proteomes" id="UP000276301"/>
    </source>
</evidence>
<feature type="domain" description="ABC transmembrane type-1" evidence="9">
    <location>
        <begin position="16"/>
        <end position="210"/>
    </location>
</feature>
<dbReference type="Proteomes" id="UP000276301">
    <property type="component" value="Unassembled WGS sequence"/>
</dbReference>
<protein>
    <submittedName>
        <fullName evidence="10">ABC transporter permease</fullName>
    </submittedName>
</protein>
<evidence type="ECO:0000256" key="4">
    <source>
        <dbReference type="ARBA" id="ARBA00022475"/>
    </source>
</evidence>
<evidence type="ECO:0000256" key="2">
    <source>
        <dbReference type="ARBA" id="ARBA00007069"/>
    </source>
</evidence>
<dbReference type="PANTHER" id="PTHR30450:SF1">
    <property type="entry name" value="D-METHIONINE TRANSPORT SYSTEM PERMEASE PROTEIN METI-RELATED"/>
    <property type="match status" value="1"/>
</dbReference>
<accession>A0A498D1A5</accession>
<evidence type="ECO:0000259" key="9">
    <source>
        <dbReference type="PROSITE" id="PS50928"/>
    </source>
</evidence>
<evidence type="ECO:0000256" key="3">
    <source>
        <dbReference type="ARBA" id="ARBA00022448"/>
    </source>
</evidence>
<sequence>MIELLQKYGPLLWENTYITLLMVAAATLFAYVFGLPMGVLLKVTDRGGIMENRAFNSAFGWIVNILRSLPFVILMVALIPLTRLIVGKAIGPAAACVPLIIAAAPFVARLVESSLSEIDNGVIEAAKCMGATNWQIITRVMIPEAVPSLIRGLSITTITLIGYSAMAGAVGGGGLGDVALRYGYHRYQADVMMITIVLLVIIVCIIQIVFDHLASRVDKRNR</sequence>
<evidence type="ECO:0000256" key="8">
    <source>
        <dbReference type="RuleBase" id="RU363032"/>
    </source>
</evidence>
<dbReference type="Gene3D" id="1.10.3720.10">
    <property type="entry name" value="MetI-like"/>
    <property type="match status" value="1"/>
</dbReference>
<dbReference type="PROSITE" id="PS50928">
    <property type="entry name" value="ABC_TM1"/>
    <property type="match status" value="1"/>
</dbReference>
<feature type="transmembrane region" description="Helical" evidence="8">
    <location>
        <begin position="149"/>
        <end position="171"/>
    </location>
</feature>
<keyword evidence="3 8" id="KW-0813">Transport</keyword>
<keyword evidence="7 8" id="KW-0472">Membrane</keyword>
<keyword evidence="4" id="KW-1003">Cell membrane</keyword>
<comment type="subcellular location">
    <subcellularLocation>
        <location evidence="1 8">Cell membrane</location>
        <topology evidence="1 8">Multi-pass membrane protein</topology>
    </subcellularLocation>
</comment>
<name>A0A498D1A5_9FIRM</name>
<dbReference type="RefSeq" id="WP_101552812.1">
    <property type="nucleotide sequence ID" value="NZ_DBFNFR010000149.1"/>
</dbReference>
<feature type="transmembrane region" description="Helical" evidence="8">
    <location>
        <begin position="55"/>
        <end position="79"/>
    </location>
</feature>
<feature type="transmembrane region" description="Helical" evidence="8">
    <location>
        <begin position="191"/>
        <end position="210"/>
    </location>
</feature>
<reference evidence="10 11" key="1">
    <citation type="submission" date="2018-10" db="EMBL/GenBank/DDBJ databases">
        <title>Anaerotruncus faecis sp. nov., isolated from human feces.</title>
        <authorList>
            <person name="Wang Y.-J."/>
        </authorList>
    </citation>
    <scope>NUCLEOTIDE SEQUENCE [LARGE SCALE GENOMIC DNA]</scope>
    <source>
        <strain evidence="10 11">22A2-44</strain>
    </source>
</reference>
<keyword evidence="11" id="KW-1185">Reference proteome</keyword>
<dbReference type="NCBIfam" id="NF008049">
    <property type="entry name" value="PRK10782.1"/>
    <property type="match status" value="1"/>
</dbReference>
<gene>
    <name evidence="10" type="ORF">D4A47_06920</name>
</gene>
<organism evidence="10 11">
    <name type="scientific">Anaerotruncus massiliensis</name>
    <name type="common">ex Liu et al. 2021</name>
    <dbReference type="NCBI Taxonomy" id="2321404"/>
    <lineage>
        <taxon>Bacteria</taxon>
        <taxon>Bacillati</taxon>
        <taxon>Bacillota</taxon>
        <taxon>Clostridia</taxon>
        <taxon>Eubacteriales</taxon>
        <taxon>Oscillospiraceae</taxon>
        <taxon>Anaerotruncus</taxon>
    </lineage>
</organism>
<evidence type="ECO:0000313" key="10">
    <source>
        <dbReference type="EMBL" id="RLL11625.1"/>
    </source>
</evidence>
<dbReference type="FunFam" id="1.10.3720.10:FF:000002">
    <property type="entry name" value="D-methionine ABC transporter permease MetI"/>
    <property type="match status" value="1"/>
</dbReference>
<dbReference type="PANTHER" id="PTHR30450">
    <property type="entry name" value="ABC TRANSPORTER PERMEASE"/>
    <property type="match status" value="1"/>
</dbReference>
<dbReference type="InterPro" id="IPR035906">
    <property type="entry name" value="MetI-like_sf"/>
</dbReference>
<comment type="similarity">
    <text evidence="2">Belongs to the binding-protein-dependent transport system permease family. CysTW subfamily.</text>
</comment>
<dbReference type="AlphaFoldDB" id="A0A498D1A5"/>
<comment type="caution">
    <text evidence="10">The sequence shown here is derived from an EMBL/GenBank/DDBJ whole genome shotgun (WGS) entry which is preliminary data.</text>
</comment>
<dbReference type="GO" id="GO:0005886">
    <property type="term" value="C:plasma membrane"/>
    <property type="evidence" value="ECO:0007669"/>
    <property type="project" value="UniProtKB-SubCell"/>
</dbReference>
<keyword evidence="5 8" id="KW-0812">Transmembrane</keyword>
<dbReference type="Pfam" id="PF00528">
    <property type="entry name" value="BPD_transp_1"/>
    <property type="match status" value="1"/>
</dbReference>
<proteinExistence type="inferred from homology"/>
<dbReference type="SUPFAM" id="SSF161098">
    <property type="entry name" value="MetI-like"/>
    <property type="match status" value="1"/>
</dbReference>
<dbReference type="GO" id="GO:0048473">
    <property type="term" value="P:D-methionine transmembrane transport"/>
    <property type="evidence" value="ECO:0007669"/>
    <property type="project" value="TreeGrafter"/>
</dbReference>
<feature type="transmembrane region" description="Helical" evidence="8">
    <location>
        <begin position="20"/>
        <end position="43"/>
    </location>
</feature>
<feature type="transmembrane region" description="Helical" evidence="8">
    <location>
        <begin position="85"/>
        <end position="108"/>
    </location>
</feature>
<evidence type="ECO:0000256" key="5">
    <source>
        <dbReference type="ARBA" id="ARBA00022692"/>
    </source>
</evidence>
<dbReference type="InterPro" id="IPR000515">
    <property type="entry name" value="MetI-like"/>
</dbReference>